<proteinExistence type="predicted"/>
<sequence length="83" mass="9034">MGHMSPATSPGSFVVPHFAIVRDSPTSPVRVVFDGSCRDTSGLSINDRLLTGPPLQKVISEIVTLFRLAPIAVTCDIKMMYRM</sequence>
<dbReference type="PANTHER" id="PTHR47331">
    <property type="entry name" value="PHD-TYPE DOMAIN-CONTAINING PROTEIN"/>
    <property type="match status" value="1"/>
</dbReference>
<evidence type="ECO:0000313" key="1">
    <source>
        <dbReference type="EMBL" id="CAB0004286.1"/>
    </source>
</evidence>
<accession>A0A6H5GKE3</accession>
<name>A0A6H5GKE3_9HEMI</name>
<dbReference type="Proteomes" id="UP000479000">
    <property type="component" value="Unassembled WGS sequence"/>
</dbReference>
<feature type="non-terminal residue" evidence="1">
    <location>
        <position position="83"/>
    </location>
</feature>
<dbReference type="OrthoDB" id="6619879at2759"/>
<dbReference type="AlphaFoldDB" id="A0A6H5GKE3"/>
<reference evidence="1 2" key="1">
    <citation type="submission" date="2020-02" db="EMBL/GenBank/DDBJ databases">
        <authorList>
            <person name="Ferguson B K."/>
        </authorList>
    </citation>
    <scope>NUCLEOTIDE SEQUENCE [LARGE SCALE GENOMIC DNA]</scope>
</reference>
<keyword evidence="2" id="KW-1185">Reference proteome</keyword>
<evidence type="ECO:0000313" key="2">
    <source>
        <dbReference type="Proteomes" id="UP000479000"/>
    </source>
</evidence>
<dbReference type="PANTHER" id="PTHR47331:SF5">
    <property type="entry name" value="RIBONUCLEASE H"/>
    <property type="match status" value="1"/>
</dbReference>
<organism evidence="1 2">
    <name type="scientific">Nesidiocoris tenuis</name>
    <dbReference type="NCBI Taxonomy" id="355587"/>
    <lineage>
        <taxon>Eukaryota</taxon>
        <taxon>Metazoa</taxon>
        <taxon>Ecdysozoa</taxon>
        <taxon>Arthropoda</taxon>
        <taxon>Hexapoda</taxon>
        <taxon>Insecta</taxon>
        <taxon>Pterygota</taxon>
        <taxon>Neoptera</taxon>
        <taxon>Paraneoptera</taxon>
        <taxon>Hemiptera</taxon>
        <taxon>Heteroptera</taxon>
        <taxon>Panheteroptera</taxon>
        <taxon>Cimicomorpha</taxon>
        <taxon>Miridae</taxon>
        <taxon>Dicyphina</taxon>
        <taxon>Nesidiocoris</taxon>
    </lineage>
</organism>
<dbReference type="EMBL" id="CADCXU010014804">
    <property type="protein sequence ID" value="CAB0004286.1"/>
    <property type="molecule type" value="Genomic_DNA"/>
</dbReference>
<gene>
    <name evidence="1" type="ORF">NTEN_LOCUS9763</name>
</gene>
<protein>
    <submittedName>
        <fullName evidence="1">Uncharacterized protein</fullName>
    </submittedName>
</protein>